<accession>A0AAD5QFN7</accession>
<dbReference type="EMBL" id="JAHQIW010000381">
    <property type="protein sequence ID" value="KAJ1347754.1"/>
    <property type="molecule type" value="Genomic_DNA"/>
</dbReference>
<name>A0AAD5QFN7_PARTN</name>
<organism evidence="1 2">
    <name type="scientific">Parelaphostrongylus tenuis</name>
    <name type="common">Meningeal worm</name>
    <dbReference type="NCBI Taxonomy" id="148309"/>
    <lineage>
        <taxon>Eukaryota</taxon>
        <taxon>Metazoa</taxon>
        <taxon>Ecdysozoa</taxon>
        <taxon>Nematoda</taxon>
        <taxon>Chromadorea</taxon>
        <taxon>Rhabditida</taxon>
        <taxon>Rhabditina</taxon>
        <taxon>Rhabditomorpha</taxon>
        <taxon>Strongyloidea</taxon>
        <taxon>Metastrongylidae</taxon>
        <taxon>Parelaphostrongylus</taxon>
    </lineage>
</organism>
<sequence>MPGQRWTTPKVGSSGARETSEMTWCRASLEERSISHCKSNLPHVVHHLIFKMNKTETTRSVVMQHYKIIKGASPALKSPALMPRKSEHDTFTDECIPICFQHTLKVNRQLVSFQVQVNHVYVFKGIMLIARA</sequence>
<evidence type="ECO:0000313" key="1">
    <source>
        <dbReference type="EMBL" id="KAJ1347754.1"/>
    </source>
</evidence>
<comment type="caution">
    <text evidence="1">The sequence shown here is derived from an EMBL/GenBank/DDBJ whole genome shotgun (WGS) entry which is preliminary data.</text>
</comment>
<dbReference type="Proteomes" id="UP001196413">
    <property type="component" value="Unassembled WGS sequence"/>
</dbReference>
<dbReference type="AlphaFoldDB" id="A0AAD5QFN7"/>
<gene>
    <name evidence="1" type="ORF">KIN20_002903</name>
</gene>
<evidence type="ECO:0000313" key="2">
    <source>
        <dbReference type="Proteomes" id="UP001196413"/>
    </source>
</evidence>
<reference evidence="1" key="1">
    <citation type="submission" date="2021-06" db="EMBL/GenBank/DDBJ databases">
        <title>Parelaphostrongylus tenuis whole genome reference sequence.</title>
        <authorList>
            <person name="Garwood T.J."/>
            <person name="Larsen P.A."/>
            <person name="Fountain-Jones N.M."/>
            <person name="Garbe J.R."/>
            <person name="Macchietto M.G."/>
            <person name="Kania S.A."/>
            <person name="Gerhold R.W."/>
            <person name="Richards J.E."/>
            <person name="Wolf T.M."/>
        </authorList>
    </citation>
    <scope>NUCLEOTIDE SEQUENCE</scope>
    <source>
        <strain evidence="1">MNPRO001-30</strain>
        <tissue evidence="1">Meninges</tissue>
    </source>
</reference>
<protein>
    <submittedName>
        <fullName evidence="1">Uncharacterized protein</fullName>
    </submittedName>
</protein>
<proteinExistence type="predicted"/>
<keyword evidence="2" id="KW-1185">Reference proteome</keyword>